<reference evidence="2" key="2">
    <citation type="submission" date="2020-09" db="EMBL/GenBank/DDBJ databases">
        <authorList>
            <person name="Sun Q."/>
            <person name="Zhou Y."/>
        </authorList>
    </citation>
    <scope>NUCLEOTIDE SEQUENCE</scope>
    <source>
        <strain evidence="2">CGMCC 4.7679</strain>
    </source>
</reference>
<evidence type="ECO:0008006" key="4">
    <source>
        <dbReference type="Google" id="ProtNLM"/>
    </source>
</evidence>
<protein>
    <recommendedName>
        <fullName evidence="4">DUF3558 domain-containing protein</fullName>
    </recommendedName>
</protein>
<reference evidence="2" key="1">
    <citation type="journal article" date="2014" name="Int. J. Syst. Evol. Microbiol.">
        <title>Complete genome sequence of Corynebacterium casei LMG S-19264T (=DSM 44701T), isolated from a smear-ripened cheese.</title>
        <authorList>
            <consortium name="US DOE Joint Genome Institute (JGI-PGF)"/>
            <person name="Walter F."/>
            <person name="Albersmeier A."/>
            <person name="Kalinowski J."/>
            <person name="Ruckert C."/>
        </authorList>
    </citation>
    <scope>NUCLEOTIDE SEQUENCE</scope>
    <source>
        <strain evidence="2">CGMCC 4.7679</strain>
    </source>
</reference>
<dbReference type="AlphaFoldDB" id="A0A8H9ISV3"/>
<comment type="caution">
    <text evidence="2">The sequence shown here is derived from an EMBL/GenBank/DDBJ whole genome shotgun (WGS) entry which is preliminary data.</text>
</comment>
<dbReference type="InterPro" id="IPR024520">
    <property type="entry name" value="DUF3558"/>
</dbReference>
<sequence>MMFPLSPGDSTQDGRFRVRKRTAALVTVPLISLALTSACTSTIGGTAQPDPARVTVTPQASTDPCSLLTSDEAEELGLQVPGVPREAEPASRIPPSCNWSSTNPDSELDGSLQVFLSTDLNVREYYSSAPDGQEEFGGVTWDHYPSVIGDSMCDYAVTLAQLSFVTVSSQNFGDTTKACDTARAAAPLVAKHLPR</sequence>
<dbReference type="EMBL" id="BNAV01000004">
    <property type="protein sequence ID" value="GHF59100.1"/>
    <property type="molecule type" value="Genomic_DNA"/>
</dbReference>
<name>A0A8H9ISV3_9PSEU</name>
<proteinExistence type="predicted"/>
<evidence type="ECO:0000313" key="2">
    <source>
        <dbReference type="EMBL" id="GHF59100.1"/>
    </source>
</evidence>
<keyword evidence="3" id="KW-1185">Reference proteome</keyword>
<evidence type="ECO:0000256" key="1">
    <source>
        <dbReference type="SAM" id="MobiDB-lite"/>
    </source>
</evidence>
<feature type="region of interest" description="Disordered" evidence="1">
    <location>
        <begin position="44"/>
        <end position="63"/>
    </location>
</feature>
<accession>A0A8H9ISV3</accession>
<feature type="region of interest" description="Disordered" evidence="1">
    <location>
        <begin position="85"/>
        <end position="104"/>
    </location>
</feature>
<dbReference type="Pfam" id="PF12079">
    <property type="entry name" value="DUF3558"/>
    <property type="match status" value="1"/>
</dbReference>
<dbReference type="Proteomes" id="UP000658656">
    <property type="component" value="Unassembled WGS sequence"/>
</dbReference>
<evidence type="ECO:0000313" key="3">
    <source>
        <dbReference type="Proteomes" id="UP000658656"/>
    </source>
</evidence>
<gene>
    <name evidence="2" type="ORF">GCM10017566_35690</name>
</gene>
<organism evidence="2 3">
    <name type="scientific">Amycolatopsis bartoniae</name>
    <dbReference type="NCBI Taxonomy" id="941986"/>
    <lineage>
        <taxon>Bacteria</taxon>
        <taxon>Bacillati</taxon>
        <taxon>Actinomycetota</taxon>
        <taxon>Actinomycetes</taxon>
        <taxon>Pseudonocardiales</taxon>
        <taxon>Pseudonocardiaceae</taxon>
        <taxon>Amycolatopsis</taxon>
    </lineage>
</organism>